<dbReference type="Gene3D" id="3.30.70.330">
    <property type="match status" value="1"/>
</dbReference>
<dbReference type="AlphaFoldDB" id="A0A165SXV3"/>
<keyword evidence="5" id="KW-1185">Reference proteome</keyword>
<dbReference type="SUPFAM" id="SSF54928">
    <property type="entry name" value="RNA-binding domain, RBD"/>
    <property type="match status" value="1"/>
</dbReference>
<evidence type="ECO:0000313" key="5">
    <source>
        <dbReference type="Proteomes" id="UP000076727"/>
    </source>
</evidence>
<keyword evidence="1" id="KW-0694">RNA-binding</keyword>
<gene>
    <name evidence="4" type="ORF">DAEQUDRAFT_762918</name>
</gene>
<evidence type="ECO:0000256" key="2">
    <source>
        <dbReference type="SAM" id="MobiDB-lite"/>
    </source>
</evidence>
<evidence type="ECO:0000313" key="4">
    <source>
        <dbReference type="EMBL" id="KZT72644.1"/>
    </source>
</evidence>
<protein>
    <recommendedName>
        <fullName evidence="3">RRM domain-containing protein</fullName>
    </recommendedName>
</protein>
<sequence>MARFRAPSDSSLAAQTNRRLAEATLRTTPRQSAPVKQGEHGTDKAHDKGKGKAKDKGKGRARTPPAMDIGNKEKLKMAMKHRNVVLPPNLRKRDWRHLYVGNLNRTHTQELLTNFFQKNRCGKVMRVVIRITAGVPASAHSPLPSSPLDRMYASVEFTDVFAVHRALALNGAFLNGVRITVCLTAAELPEVQDTVKQHMRSKAQPDDRPTLTRAVQALKRITIQRTQVAPTAGPSRAPQAGPSGTPQSARTSRRSPRKSRAEPEEAAILKNPQLMGVSFAQTIV</sequence>
<organism evidence="4 5">
    <name type="scientific">Daedalea quercina L-15889</name>
    <dbReference type="NCBI Taxonomy" id="1314783"/>
    <lineage>
        <taxon>Eukaryota</taxon>
        <taxon>Fungi</taxon>
        <taxon>Dikarya</taxon>
        <taxon>Basidiomycota</taxon>
        <taxon>Agaricomycotina</taxon>
        <taxon>Agaricomycetes</taxon>
        <taxon>Polyporales</taxon>
        <taxon>Fomitopsis</taxon>
    </lineage>
</organism>
<reference evidence="4 5" key="1">
    <citation type="journal article" date="2016" name="Mol. Biol. Evol.">
        <title>Comparative Genomics of Early-Diverging Mushroom-Forming Fungi Provides Insights into the Origins of Lignocellulose Decay Capabilities.</title>
        <authorList>
            <person name="Nagy L.G."/>
            <person name="Riley R."/>
            <person name="Tritt A."/>
            <person name="Adam C."/>
            <person name="Daum C."/>
            <person name="Floudas D."/>
            <person name="Sun H."/>
            <person name="Yadav J.S."/>
            <person name="Pangilinan J."/>
            <person name="Larsson K.H."/>
            <person name="Matsuura K."/>
            <person name="Barry K."/>
            <person name="Labutti K."/>
            <person name="Kuo R."/>
            <person name="Ohm R.A."/>
            <person name="Bhattacharya S.S."/>
            <person name="Shirouzu T."/>
            <person name="Yoshinaga Y."/>
            <person name="Martin F.M."/>
            <person name="Grigoriev I.V."/>
            <person name="Hibbett D.S."/>
        </authorList>
    </citation>
    <scope>NUCLEOTIDE SEQUENCE [LARGE SCALE GENOMIC DNA]</scope>
    <source>
        <strain evidence="4 5">L-15889</strain>
    </source>
</reference>
<feature type="region of interest" description="Disordered" evidence="2">
    <location>
        <begin position="224"/>
        <end position="269"/>
    </location>
</feature>
<dbReference type="Proteomes" id="UP000076727">
    <property type="component" value="Unassembled WGS sequence"/>
</dbReference>
<dbReference type="CDD" id="cd00590">
    <property type="entry name" value="RRM_SF"/>
    <property type="match status" value="1"/>
</dbReference>
<dbReference type="STRING" id="1314783.A0A165SXV3"/>
<dbReference type="EMBL" id="KV429040">
    <property type="protein sequence ID" value="KZT72644.1"/>
    <property type="molecule type" value="Genomic_DNA"/>
</dbReference>
<proteinExistence type="predicted"/>
<feature type="domain" description="RRM" evidence="3">
    <location>
        <begin position="96"/>
        <end position="186"/>
    </location>
</feature>
<feature type="compositionally biased region" description="Basic and acidic residues" evidence="2">
    <location>
        <begin position="37"/>
        <end position="58"/>
    </location>
</feature>
<evidence type="ECO:0000259" key="3">
    <source>
        <dbReference type="PROSITE" id="PS50102"/>
    </source>
</evidence>
<evidence type="ECO:0000256" key="1">
    <source>
        <dbReference type="PROSITE-ProRule" id="PRU00176"/>
    </source>
</evidence>
<feature type="compositionally biased region" description="Polar residues" evidence="2">
    <location>
        <begin position="8"/>
        <end position="18"/>
    </location>
</feature>
<accession>A0A165SXV3</accession>
<dbReference type="InterPro" id="IPR012677">
    <property type="entry name" value="Nucleotide-bd_a/b_plait_sf"/>
</dbReference>
<dbReference type="InterPro" id="IPR000504">
    <property type="entry name" value="RRM_dom"/>
</dbReference>
<name>A0A165SXV3_9APHY</name>
<dbReference type="PROSITE" id="PS50102">
    <property type="entry name" value="RRM"/>
    <property type="match status" value="1"/>
</dbReference>
<dbReference type="OrthoDB" id="4726at2759"/>
<dbReference type="GO" id="GO:0003723">
    <property type="term" value="F:RNA binding"/>
    <property type="evidence" value="ECO:0007669"/>
    <property type="project" value="UniProtKB-UniRule"/>
</dbReference>
<dbReference type="SMART" id="SM00360">
    <property type="entry name" value="RRM"/>
    <property type="match status" value="1"/>
</dbReference>
<dbReference type="InterPro" id="IPR035979">
    <property type="entry name" value="RBD_domain_sf"/>
</dbReference>
<feature type="region of interest" description="Disordered" evidence="2">
    <location>
        <begin position="1"/>
        <end position="67"/>
    </location>
</feature>